<dbReference type="GO" id="GO:0006508">
    <property type="term" value="P:proteolysis"/>
    <property type="evidence" value="ECO:0007669"/>
    <property type="project" value="InterPro"/>
</dbReference>
<dbReference type="SUPFAM" id="SSF53474">
    <property type="entry name" value="alpha/beta-Hydrolases"/>
    <property type="match status" value="1"/>
</dbReference>
<accession>A0A9N9CAB9</accession>
<dbReference type="InterPro" id="IPR029058">
    <property type="entry name" value="AB_hydrolase_fold"/>
</dbReference>
<dbReference type="InterPro" id="IPR001375">
    <property type="entry name" value="Peptidase_S9_cat"/>
</dbReference>
<proteinExistence type="predicted"/>
<organism evidence="2 3">
    <name type="scientific">Funneliformis mosseae</name>
    <name type="common">Endomycorrhizal fungus</name>
    <name type="synonym">Glomus mosseae</name>
    <dbReference type="NCBI Taxonomy" id="27381"/>
    <lineage>
        <taxon>Eukaryota</taxon>
        <taxon>Fungi</taxon>
        <taxon>Fungi incertae sedis</taxon>
        <taxon>Mucoromycota</taxon>
        <taxon>Glomeromycotina</taxon>
        <taxon>Glomeromycetes</taxon>
        <taxon>Glomerales</taxon>
        <taxon>Glomeraceae</taxon>
        <taxon>Funneliformis</taxon>
    </lineage>
</organism>
<dbReference type="EMBL" id="CAJVPP010002242">
    <property type="protein sequence ID" value="CAG8593131.1"/>
    <property type="molecule type" value="Genomic_DNA"/>
</dbReference>
<dbReference type="Proteomes" id="UP000789375">
    <property type="component" value="Unassembled WGS sequence"/>
</dbReference>
<sequence>MSTSLSFAHYQFIPKKQLLTKPKFWEILGPFPTGTREQDFGADPLEAYGGFSKLKYSKEQVFPSELANNGIINWSKIQSNEDGSVGPIDFNNIRWDFNKKSLGWSISQFQLWARGYFTTPEFFSEQKIPILVQCHNIGDFYINNQRFHGDWYNYRTSYNILYLTPNTRYTIDVRVVNEIRIFGDKVPPRIKFDCELRNLELEEVGAMFLHERIIVPDIIGGTRFAGEYMSIPILNTSENEWIDIEKVAIVNFELIPTSYDSLTHGIRLAPSQHQNVKIRLTLEEPYFNPLLPFSLKFDISSKTPKGHQSLLTKTTKEIQIKYKNLDAFYKFTFEDFDESIQYAMIMHPKESITPNKAPILVALHGAGVEADVEFWTNAYPKQRCSWVLLPTGRTPWGYDWHGPSLLNVQYAIKALVNPTGTFKEYLNDFTPDPDKLFISGHSNGGQGAWYYMSHYPDSVIAGTPAAGYVKIQHYVPYFWNSFAHIDSILKGILDSSLAEFNNDLYVSNLVNIPILARAGSNDDNVPPMHSRQMVRLVNEYSNNPLAINLSEVIDQGHWFDNIMSDKVMQDFMNKYLLIQKDSFQLSSDNRLIKDPVLLRQFTITLMNPANFGGKGDIIVEQLFIPFRLGKIHVKIYQVSPEDGLSSITYTLKTTNIRRFKFKNLNENISTIIIDDAEFNALSMNQELRQNGWFYKNDNGNAWKVSNDDTWMYKQKHPLTYGPAHLILESKSPLLIVIGTASASNAVTSKFMNVAQEISHSWFLYGNGNAIIVHDTDLIDDNEFTVKFYKDGSFQLNYKKFSDPGTGILFLHPYKFSQLSLIISGTDLSGLDQIAKLFPKRTGVPIPDWIITGSETKWKGVGGLLGAGFWDNEWRYNDAIGYLV</sequence>
<keyword evidence="3" id="KW-1185">Reference proteome</keyword>
<dbReference type="PANTHER" id="PTHR42972:SF9">
    <property type="entry name" value="PEPTIDASE S9 PROLYL OLIGOPEPTIDASE CATALYTIC DOMAIN-CONTAINING PROTEIN"/>
    <property type="match status" value="1"/>
</dbReference>
<dbReference type="Gene3D" id="3.40.50.1820">
    <property type="entry name" value="alpha/beta hydrolase"/>
    <property type="match status" value="1"/>
</dbReference>
<evidence type="ECO:0000259" key="1">
    <source>
        <dbReference type="Pfam" id="PF00326"/>
    </source>
</evidence>
<evidence type="ECO:0000313" key="2">
    <source>
        <dbReference type="EMBL" id="CAG8593131.1"/>
    </source>
</evidence>
<protein>
    <submittedName>
        <fullName evidence="2">5623_t:CDS:1</fullName>
    </submittedName>
</protein>
<feature type="domain" description="Peptidase S9 prolyl oligopeptidase catalytic" evidence="1">
    <location>
        <begin position="426"/>
        <end position="561"/>
    </location>
</feature>
<gene>
    <name evidence="2" type="ORF">FMOSSE_LOCUS8547</name>
</gene>
<comment type="caution">
    <text evidence="2">The sequence shown here is derived from an EMBL/GenBank/DDBJ whole genome shotgun (WGS) entry which is preliminary data.</text>
</comment>
<dbReference type="AlphaFoldDB" id="A0A9N9CAB9"/>
<evidence type="ECO:0000313" key="3">
    <source>
        <dbReference type="Proteomes" id="UP000789375"/>
    </source>
</evidence>
<dbReference type="Pfam" id="PF00326">
    <property type="entry name" value="Peptidase_S9"/>
    <property type="match status" value="1"/>
</dbReference>
<name>A0A9N9CAB9_FUNMO</name>
<dbReference type="PANTHER" id="PTHR42972">
    <property type="entry name" value="TOL-PAL SYSTEM PROTEIN TOLB"/>
    <property type="match status" value="1"/>
</dbReference>
<reference evidence="2" key="1">
    <citation type="submission" date="2021-06" db="EMBL/GenBank/DDBJ databases">
        <authorList>
            <person name="Kallberg Y."/>
            <person name="Tangrot J."/>
            <person name="Rosling A."/>
        </authorList>
    </citation>
    <scope>NUCLEOTIDE SEQUENCE</scope>
    <source>
        <strain evidence="2">87-6 pot B 2015</strain>
    </source>
</reference>
<dbReference type="GO" id="GO:0008236">
    <property type="term" value="F:serine-type peptidase activity"/>
    <property type="evidence" value="ECO:0007669"/>
    <property type="project" value="InterPro"/>
</dbReference>